<evidence type="ECO:0000256" key="2">
    <source>
        <dbReference type="ARBA" id="ARBA00006774"/>
    </source>
</evidence>
<dbReference type="UniPathway" id="UPA00068">
    <property type="reaction ID" value="UER00106"/>
</dbReference>
<accession>A0A238VX25</accession>
<keyword evidence="8 10" id="KW-0511">Multifunctional enzyme</keyword>
<dbReference type="RefSeq" id="WP_089269558.1">
    <property type="nucleotide sequence ID" value="NZ_FZNN01000003.1"/>
</dbReference>
<dbReference type="Gene3D" id="3.10.20.340">
    <property type="entry name" value="ArgJ beta chain, C-terminal domain"/>
    <property type="match status" value="1"/>
</dbReference>
<dbReference type="GO" id="GO:0006526">
    <property type="term" value="P:L-arginine biosynthetic process"/>
    <property type="evidence" value="ECO:0007669"/>
    <property type="project" value="UniProtKB-UniRule"/>
</dbReference>
<keyword evidence="9 10" id="KW-0012">Acyltransferase</keyword>
<dbReference type="OrthoDB" id="9804242at2"/>
<dbReference type="CDD" id="cd02152">
    <property type="entry name" value="OAT"/>
    <property type="match status" value="1"/>
</dbReference>
<evidence type="ECO:0000256" key="6">
    <source>
        <dbReference type="ARBA" id="ARBA00022679"/>
    </source>
</evidence>
<feature type="binding site" evidence="10">
    <location>
        <position position="281"/>
    </location>
    <ligand>
        <name>substrate</name>
    </ligand>
</feature>
<feature type="active site" description="Nucleophile" evidence="10">
    <location>
        <position position="199"/>
    </location>
</feature>
<proteinExistence type="inferred from homology"/>
<comment type="similarity">
    <text evidence="2 10">Belongs to the ArgJ family.</text>
</comment>
<dbReference type="EC" id="2.3.1.1" evidence="10"/>
<dbReference type="NCBIfam" id="TIGR00120">
    <property type="entry name" value="ArgJ"/>
    <property type="match status" value="1"/>
</dbReference>
<dbReference type="GO" id="GO:0005737">
    <property type="term" value="C:cytoplasm"/>
    <property type="evidence" value="ECO:0007669"/>
    <property type="project" value="UniProtKB-SubCell"/>
</dbReference>
<dbReference type="AlphaFoldDB" id="A0A238VX25"/>
<feature type="site" description="Involved in the stabilization of negative charge on the oxyanion by the formation of the oxyanion hole" evidence="10">
    <location>
        <position position="126"/>
    </location>
</feature>
<keyword evidence="10" id="KW-0028">Amino-acid biosynthesis</keyword>
<dbReference type="GO" id="GO:0004042">
    <property type="term" value="F:L-glutamate N-acetyltransferase activity"/>
    <property type="evidence" value="ECO:0007669"/>
    <property type="project" value="UniProtKB-UniRule"/>
</dbReference>
<feature type="site" description="Involved in the stabilization of negative charge on the oxyanion by the formation of the oxyanion hole" evidence="10">
    <location>
        <position position="125"/>
    </location>
</feature>
<dbReference type="NCBIfam" id="NF003802">
    <property type="entry name" value="PRK05388.1"/>
    <property type="match status" value="1"/>
</dbReference>
<dbReference type="Proteomes" id="UP000198417">
    <property type="component" value="Unassembled WGS sequence"/>
</dbReference>
<dbReference type="EMBL" id="FZNN01000003">
    <property type="protein sequence ID" value="SNR38684.1"/>
    <property type="molecule type" value="Genomic_DNA"/>
</dbReference>
<evidence type="ECO:0000256" key="4">
    <source>
        <dbReference type="ARBA" id="ARBA00022490"/>
    </source>
</evidence>
<organism evidence="11 12">
    <name type="scientific">Puniceibacterium sediminis</name>
    <dbReference type="NCBI Taxonomy" id="1608407"/>
    <lineage>
        <taxon>Bacteria</taxon>
        <taxon>Pseudomonadati</taxon>
        <taxon>Pseudomonadota</taxon>
        <taxon>Alphaproteobacteria</taxon>
        <taxon>Rhodobacterales</taxon>
        <taxon>Paracoccaceae</taxon>
        <taxon>Puniceibacterium</taxon>
    </lineage>
</organism>
<evidence type="ECO:0000256" key="3">
    <source>
        <dbReference type="ARBA" id="ARBA00011475"/>
    </source>
</evidence>
<comment type="catalytic activity">
    <reaction evidence="10">
        <text>L-glutamate + acetyl-CoA = N-acetyl-L-glutamate + CoA + H(+)</text>
        <dbReference type="Rhea" id="RHEA:24292"/>
        <dbReference type="ChEBI" id="CHEBI:15378"/>
        <dbReference type="ChEBI" id="CHEBI:29985"/>
        <dbReference type="ChEBI" id="CHEBI:44337"/>
        <dbReference type="ChEBI" id="CHEBI:57287"/>
        <dbReference type="ChEBI" id="CHEBI:57288"/>
        <dbReference type="EC" id="2.3.1.1"/>
    </reaction>
</comment>
<dbReference type="PANTHER" id="PTHR23100">
    <property type="entry name" value="ARGININE BIOSYNTHESIS BIFUNCTIONAL PROTEIN ARGJ"/>
    <property type="match status" value="1"/>
</dbReference>
<dbReference type="Pfam" id="PF01960">
    <property type="entry name" value="ArgJ"/>
    <property type="match status" value="1"/>
</dbReference>
<dbReference type="HAMAP" id="MF_01106">
    <property type="entry name" value="ArgJ"/>
    <property type="match status" value="1"/>
</dbReference>
<comment type="subunit">
    <text evidence="3 10">Heterotetramer of two alpha and two beta chains.</text>
</comment>
<comment type="pathway">
    <text evidence="10">Amino-acid biosynthesis; L-arginine biosynthesis; L-ornithine and N-acetyl-L-glutamate from L-glutamate and N(2)-acetyl-L-ornithine (cyclic): step 1/1.</text>
</comment>
<evidence type="ECO:0000256" key="1">
    <source>
        <dbReference type="ARBA" id="ARBA00004496"/>
    </source>
</evidence>
<name>A0A238VX25_9RHOB</name>
<feature type="binding site" evidence="10">
    <location>
        <position position="409"/>
    </location>
    <ligand>
        <name>substrate</name>
    </ligand>
</feature>
<dbReference type="GO" id="GO:0004358">
    <property type="term" value="F:L-glutamate N-acetyltransferase activity, acting on acetyl-L-ornithine as donor"/>
    <property type="evidence" value="ECO:0007669"/>
    <property type="project" value="UniProtKB-UniRule"/>
</dbReference>
<feature type="chain" id="PRO_5023218026" description="Arginine biosynthesis bifunctional protein ArgJ alpha chain" evidence="10">
    <location>
        <begin position="1"/>
        <end position="198"/>
    </location>
</feature>
<comment type="pathway">
    <text evidence="10">Amino-acid biosynthesis; L-arginine biosynthesis; N(2)-acetyl-L-ornithine from L-glutamate: step 1/4.</text>
</comment>
<keyword evidence="12" id="KW-1185">Reference proteome</keyword>
<evidence type="ECO:0000256" key="7">
    <source>
        <dbReference type="ARBA" id="ARBA00022813"/>
    </source>
</evidence>
<evidence type="ECO:0000313" key="11">
    <source>
        <dbReference type="EMBL" id="SNR38684.1"/>
    </source>
</evidence>
<evidence type="ECO:0000256" key="5">
    <source>
        <dbReference type="ARBA" id="ARBA00022571"/>
    </source>
</evidence>
<keyword evidence="4 10" id="KW-0963">Cytoplasm</keyword>
<dbReference type="InterPro" id="IPR016117">
    <property type="entry name" value="ArgJ-like_dom_sf"/>
</dbReference>
<feature type="binding site" evidence="10">
    <location>
        <position position="199"/>
    </location>
    <ligand>
        <name>substrate</name>
    </ligand>
</feature>
<evidence type="ECO:0000256" key="8">
    <source>
        <dbReference type="ARBA" id="ARBA00023268"/>
    </source>
</evidence>
<gene>
    <name evidence="10" type="primary">argJ</name>
    <name evidence="11" type="ORF">SAMN06265370_103255</name>
</gene>
<feature type="site" description="Cleavage; by autolysis" evidence="10">
    <location>
        <begin position="198"/>
        <end position="199"/>
    </location>
</feature>
<evidence type="ECO:0000313" key="12">
    <source>
        <dbReference type="Proteomes" id="UP000198417"/>
    </source>
</evidence>
<comment type="subcellular location">
    <subcellularLocation>
        <location evidence="1 10">Cytoplasm</location>
    </subcellularLocation>
</comment>
<feature type="binding site" evidence="10">
    <location>
        <position position="188"/>
    </location>
    <ligand>
        <name>substrate</name>
    </ligand>
</feature>
<reference evidence="11 12" key="1">
    <citation type="submission" date="2017-06" db="EMBL/GenBank/DDBJ databases">
        <authorList>
            <person name="Kim H.J."/>
            <person name="Triplett B.A."/>
        </authorList>
    </citation>
    <scope>NUCLEOTIDE SEQUENCE [LARGE SCALE GENOMIC DNA]</scope>
    <source>
        <strain evidence="11 12">DSM 29052</strain>
    </source>
</reference>
<evidence type="ECO:0000256" key="10">
    <source>
        <dbReference type="HAMAP-Rule" id="MF_01106"/>
    </source>
</evidence>
<protein>
    <recommendedName>
        <fullName evidence="10">Arginine biosynthesis bifunctional protein ArgJ</fullName>
    </recommendedName>
    <domain>
        <recommendedName>
            <fullName evidence="10">Glutamate N-acetyltransferase</fullName>
            <ecNumber evidence="10">2.3.1.35</ecNumber>
        </recommendedName>
        <alternativeName>
            <fullName evidence="10">Ornithine acetyltransferase</fullName>
            <shortName evidence="10">OATase</shortName>
        </alternativeName>
        <alternativeName>
            <fullName evidence="10">Ornithine transacetylase</fullName>
        </alternativeName>
    </domain>
    <domain>
        <recommendedName>
            <fullName evidence="10">Amino-acid acetyltransferase</fullName>
            <ecNumber evidence="10">2.3.1.1</ecNumber>
        </recommendedName>
        <alternativeName>
            <fullName evidence="10">N-acetylglutamate synthase</fullName>
            <shortName evidence="10">AGSase</shortName>
        </alternativeName>
    </domain>
    <component>
        <recommendedName>
            <fullName evidence="10">Arginine biosynthesis bifunctional protein ArgJ alpha chain</fullName>
        </recommendedName>
    </component>
    <component>
        <recommendedName>
            <fullName evidence="10">Arginine biosynthesis bifunctional protein ArgJ beta chain</fullName>
        </recommendedName>
    </component>
</protein>
<evidence type="ECO:0000256" key="9">
    <source>
        <dbReference type="ARBA" id="ARBA00023315"/>
    </source>
</evidence>
<feature type="binding site" evidence="10">
    <location>
        <position position="162"/>
    </location>
    <ligand>
        <name>substrate</name>
    </ligand>
</feature>
<dbReference type="FunFam" id="3.10.20.340:FF:000003">
    <property type="entry name" value="Arginine biosynthesis bifunctional protein ArgJ"/>
    <property type="match status" value="1"/>
</dbReference>
<dbReference type="EC" id="2.3.1.35" evidence="10"/>
<keyword evidence="5 10" id="KW-0055">Arginine biosynthesis</keyword>
<dbReference type="InterPro" id="IPR042195">
    <property type="entry name" value="ArgJ_beta_C"/>
</dbReference>
<dbReference type="GO" id="GO:0006592">
    <property type="term" value="P:ornithine biosynthetic process"/>
    <property type="evidence" value="ECO:0007669"/>
    <property type="project" value="TreeGrafter"/>
</dbReference>
<sequence>MAKITTRSPLAPDSFPELPVIKGVRFASVAAGVRYAGRTDVMLAHLAPGSTVAGVFTRSATRSAPVLDCQAKIGMHTDDGAAIIVNSGNSNAFTGRNGIESTRAVTSAVALAMDLPESRVFSSSTGVIGEPLPHGRITAKIDELVAALDEGGISGAAQAIMTTDTFPKGAMASVDLPGGTVKIAGMAKGSGMIAPDMATMLVYIFTDAAISAGDLQTLVSRLNHKTFNCITVDSDTSTSDTLLMGATGASGVTVTAEEDAFSDALHGVMLDLAHQVVKDGEGATKFVTVNVTGAKTAADARTHALSIANSPLVKTALAGEDPNWGRIVMAVGKSGAAADRDALSIRFGDILVAENGWVSPDYKEDLGAAHMKQPEITINVDIGLGDGAATIWTCDLTHGYISINADYRS</sequence>
<comment type="catalytic activity">
    <reaction evidence="10">
        <text>N(2)-acetyl-L-ornithine + L-glutamate = N-acetyl-L-glutamate + L-ornithine</text>
        <dbReference type="Rhea" id="RHEA:15349"/>
        <dbReference type="ChEBI" id="CHEBI:29985"/>
        <dbReference type="ChEBI" id="CHEBI:44337"/>
        <dbReference type="ChEBI" id="CHEBI:46911"/>
        <dbReference type="ChEBI" id="CHEBI:57805"/>
        <dbReference type="EC" id="2.3.1.35"/>
    </reaction>
</comment>
<keyword evidence="7 10" id="KW-0068">Autocatalytic cleavage</keyword>
<feature type="binding site" evidence="10">
    <location>
        <position position="404"/>
    </location>
    <ligand>
        <name>substrate</name>
    </ligand>
</feature>
<dbReference type="Gene3D" id="3.60.70.12">
    <property type="entry name" value="L-amino peptidase D-ALA esterase/amidase"/>
    <property type="match status" value="1"/>
</dbReference>
<dbReference type="PANTHER" id="PTHR23100:SF0">
    <property type="entry name" value="ARGININE BIOSYNTHESIS BIFUNCTIONAL PROTEIN ARGJ, MITOCHONDRIAL"/>
    <property type="match status" value="1"/>
</dbReference>
<dbReference type="InterPro" id="IPR002813">
    <property type="entry name" value="Arg_biosynth_ArgJ"/>
</dbReference>
<comment type="function">
    <text evidence="10">Catalyzes two activities which are involved in the cyclic version of arginine biosynthesis: the synthesis of N-acetylglutamate from glutamate and acetyl-CoA as the acetyl donor, and of ornithine by transacetylation between N(2)-acetylornithine and glutamate.</text>
</comment>
<dbReference type="SUPFAM" id="SSF56266">
    <property type="entry name" value="DmpA/ArgJ-like"/>
    <property type="match status" value="1"/>
</dbReference>
<feature type="chain" id="PRO_5023218024" description="Arginine biosynthesis bifunctional protein ArgJ beta chain" evidence="10">
    <location>
        <begin position="199"/>
        <end position="409"/>
    </location>
</feature>
<keyword evidence="6 10" id="KW-0808">Transferase</keyword>